<comment type="caution">
    <text evidence="11">The sequence shown here is derived from an EMBL/GenBank/DDBJ whole genome shotgun (WGS) entry which is preliminary data.</text>
</comment>
<dbReference type="PANTHER" id="PTHR21445">
    <property type="entry name" value="ENDONUCLEASE IV ENDODEOXYRIBONUCLEASE IV"/>
    <property type="match status" value="1"/>
</dbReference>
<dbReference type="FunFam" id="3.20.20.150:FF:000001">
    <property type="entry name" value="Probable endonuclease 4"/>
    <property type="match status" value="1"/>
</dbReference>
<keyword evidence="6" id="KW-0378">Hydrolase</keyword>
<dbReference type="InterPro" id="IPR001719">
    <property type="entry name" value="AP_endonuc_2"/>
</dbReference>
<dbReference type="Pfam" id="PF01261">
    <property type="entry name" value="AP_endonuc_2"/>
    <property type="match status" value="1"/>
</dbReference>
<name>A0AAV5AEI1_9AGAM</name>
<keyword evidence="12" id="KW-1185">Reference proteome</keyword>
<evidence type="ECO:0000313" key="11">
    <source>
        <dbReference type="EMBL" id="GJJ11124.1"/>
    </source>
</evidence>
<evidence type="ECO:0000256" key="9">
    <source>
        <dbReference type="SAM" id="MobiDB-lite"/>
    </source>
</evidence>
<dbReference type="SUPFAM" id="SSF51658">
    <property type="entry name" value="Xylose isomerase-like"/>
    <property type="match status" value="1"/>
</dbReference>
<gene>
    <name evidence="11" type="ORF">Clacol_005355</name>
</gene>
<comment type="similarity">
    <text evidence="2">Belongs to the AP endonuclease 2 family.</text>
</comment>
<dbReference type="GO" id="GO:0008270">
    <property type="term" value="F:zinc ion binding"/>
    <property type="evidence" value="ECO:0007669"/>
    <property type="project" value="InterPro"/>
</dbReference>
<dbReference type="PROSITE" id="PS51432">
    <property type="entry name" value="AP_NUCLEASE_F2_4"/>
    <property type="match status" value="1"/>
</dbReference>
<dbReference type="PROSITE" id="PS00731">
    <property type="entry name" value="AP_NUCLEASE_F2_3"/>
    <property type="match status" value="1"/>
</dbReference>
<evidence type="ECO:0000256" key="1">
    <source>
        <dbReference type="ARBA" id="ARBA00001947"/>
    </source>
</evidence>
<evidence type="ECO:0000256" key="4">
    <source>
        <dbReference type="ARBA" id="ARBA00022723"/>
    </source>
</evidence>
<organism evidence="11 12">
    <name type="scientific">Clathrus columnatus</name>
    <dbReference type="NCBI Taxonomy" id="1419009"/>
    <lineage>
        <taxon>Eukaryota</taxon>
        <taxon>Fungi</taxon>
        <taxon>Dikarya</taxon>
        <taxon>Basidiomycota</taxon>
        <taxon>Agaricomycotina</taxon>
        <taxon>Agaricomycetes</taxon>
        <taxon>Phallomycetidae</taxon>
        <taxon>Phallales</taxon>
        <taxon>Clathraceae</taxon>
        <taxon>Clathrus</taxon>
    </lineage>
</organism>
<dbReference type="AlphaFoldDB" id="A0AAV5AEI1"/>
<dbReference type="NCBIfam" id="NF002199">
    <property type="entry name" value="PRK01060.1-4"/>
    <property type="match status" value="1"/>
</dbReference>
<dbReference type="InterPro" id="IPR036237">
    <property type="entry name" value="Xyl_isomerase-like_sf"/>
</dbReference>
<dbReference type="InterPro" id="IPR013022">
    <property type="entry name" value="Xyl_isomerase-like_TIM-brl"/>
</dbReference>
<dbReference type="GO" id="GO:0005739">
    <property type="term" value="C:mitochondrion"/>
    <property type="evidence" value="ECO:0007669"/>
    <property type="project" value="TreeGrafter"/>
</dbReference>
<dbReference type="PANTHER" id="PTHR21445:SF0">
    <property type="entry name" value="APURINIC-APYRIMIDINIC ENDONUCLEASE"/>
    <property type="match status" value="1"/>
</dbReference>
<feature type="region of interest" description="Disordered" evidence="9">
    <location>
        <begin position="376"/>
        <end position="401"/>
    </location>
</feature>
<dbReference type="SMART" id="SM00518">
    <property type="entry name" value="AP2Ec"/>
    <property type="match status" value="1"/>
</dbReference>
<keyword evidence="7" id="KW-0862">Zinc</keyword>
<reference evidence="11" key="1">
    <citation type="submission" date="2021-10" db="EMBL/GenBank/DDBJ databases">
        <title>De novo Genome Assembly of Clathrus columnatus (Basidiomycota, Fungi) Using Illumina and Nanopore Sequence Data.</title>
        <authorList>
            <person name="Ogiso-Tanaka E."/>
            <person name="Itagaki H."/>
            <person name="Hosoya T."/>
            <person name="Hosaka K."/>
        </authorList>
    </citation>
    <scope>NUCLEOTIDE SEQUENCE</scope>
    <source>
        <strain evidence="11">MO-923</strain>
    </source>
</reference>
<dbReference type="EMBL" id="BPWL01000006">
    <property type="protein sequence ID" value="GJJ11124.1"/>
    <property type="molecule type" value="Genomic_DNA"/>
</dbReference>
<evidence type="ECO:0000256" key="7">
    <source>
        <dbReference type="ARBA" id="ARBA00022833"/>
    </source>
</evidence>
<dbReference type="NCBIfam" id="TIGR00587">
    <property type="entry name" value="nfo"/>
    <property type="match status" value="1"/>
</dbReference>
<dbReference type="GO" id="GO:0003906">
    <property type="term" value="F:DNA-(apurinic or apyrimidinic site) endonuclease activity"/>
    <property type="evidence" value="ECO:0007669"/>
    <property type="project" value="TreeGrafter"/>
</dbReference>
<protein>
    <recommendedName>
        <fullName evidence="3">Apurinic-apyrimidinic endonuclease 1</fullName>
    </recommendedName>
</protein>
<accession>A0AAV5AEI1</accession>
<evidence type="ECO:0000256" key="5">
    <source>
        <dbReference type="ARBA" id="ARBA00022763"/>
    </source>
</evidence>
<keyword evidence="5" id="KW-0227">DNA damage</keyword>
<dbReference type="GO" id="GO:0005634">
    <property type="term" value="C:nucleus"/>
    <property type="evidence" value="ECO:0007669"/>
    <property type="project" value="TreeGrafter"/>
</dbReference>
<evidence type="ECO:0000256" key="3">
    <source>
        <dbReference type="ARBA" id="ARBA00021759"/>
    </source>
</evidence>
<comment type="cofactor">
    <cofactor evidence="1">
        <name>Zn(2+)</name>
        <dbReference type="ChEBI" id="CHEBI:29105"/>
    </cofactor>
</comment>
<dbReference type="Gene3D" id="3.20.20.150">
    <property type="entry name" value="Divalent-metal-dependent TIM barrel enzymes"/>
    <property type="match status" value="1"/>
</dbReference>
<dbReference type="Proteomes" id="UP001050691">
    <property type="component" value="Unassembled WGS sequence"/>
</dbReference>
<keyword evidence="8" id="KW-0234">DNA repair</keyword>
<dbReference type="GO" id="GO:0003677">
    <property type="term" value="F:DNA binding"/>
    <property type="evidence" value="ECO:0007669"/>
    <property type="project" value="InterPro"/>
</dbReference>
<evidence type="ECO:0000256" key="8">
    <source>
        <dbReference type="ARBA" id="ARBA00023204"/>
    </source>
</evidence>
<sequence length="401" mass="44988">MAAPSLRRSTRVRSSSTTALISSLHTAVSTSSNSSPRKRIKVEIESNASISSPSITRRKTVKVKLEKESISLEDYPKRLNLEWKVGAHVSAAGGVENAILNAASIGANAFALFVKSQRKWTSPPLSPESIRLFKSRLRQFDYHPDFVLPHGSYLINVGNPDKDKREKSYECLFDDLKRCESLGLTRYNFHPGSTVGVATKEESIKHIADCINRAHRETSQIVIVIENMAGSGNVLGSKFEEIAQIIELVDDKSRIGTCLDTCHTFAAGHEEVTEFDRTIGLQYLRGMHLNDSKATLASRKDRHDNIGLGELKLPTFSFIMRDSRLRNIPLILETPISEDSDVWKQEIEVLNTLCQQVNYDVEGLVNSILDVTNRSKKKLKPVKRRRDDMDADEEPRDLAEK</sequence>
<evidence type="ECO:0000256" key="2">
    <source>
        <dbReference type="ARBA" id="ARBA00005340"/>
    </source>
</evidence>
<evidence type="ECO:0000259" key="10">
    <source>
        <dbReference type="Pfam" id="PF01261"/>
    </source>
</evidence>
<proteinExistence type="inferred from homology"/>
<dbReference type="PROSITE" id="PS00729">
    <property type="entry name" value="AP_NUCLEASE_F2_1"/>
    <property type="match status" value="1"/>
</dbReference>
<dbReference type="InterPro" id="IPR018246">
    <property type="entry name" value="AP_endonuc_F2_Zn_BS"/>
</dbReference>
<evidence type="ECO:0000313" key="12">
    <source>
        <dbReference type="Proteomes" id="UP001050691"/>
    </source>
</evidence>
<dbReference type="CDD" id="cd00019">
    <property type="entry name" value="AP2Ec"/>
    <property type="match status" value="1"/>
</dbReference>
<feature type="domain" description="Xylose isomerase-like TIM barrel" evidence="10">
    <location>
        <begin position="101"/>
        <end position="352"/>
    </location>
</feature>
<dbReference type="GO" id="GO:0006284">
    <property type="term" value="P:base-excision repair"/>
    <property type="evidence" value="ECO:0007669"/>
    <property type="project" value="TreeGrafter"/>
</dbReference>
<dbReference type="HAMAP" id="MF_00152">
    <property type="entry name" value="Nfo"/>
    <property type="match status" value="1"/>
</dbReference>
<keyword evidence="4" id="KW-0479">Metal-binding</keyword>
<evidence type="ECO:0000256" key="6">
    <source>
        <dbReference type="ARBA" id="ARBA00022801"/>
    </source>
</evidence>
<dbReference type="GO" id="GO:0008081">
    <property type="term" value="F:phosphoric diester hydrolase activity"/>
    <property type="evidence" value="ECO:0007669"/>
    <property type="project" value="TreeGrafter"/>
</dbReference>